<proteinExistence type="predicted"/>
<comment type="caution">
    <text evidence="1">The sequence shown here is derived from an EMBL/GenBank/DDBJ whole genome shotgun (WGS) entry which is preliminary data.</text>
</comment>
<protein>
    <submittedName>
        <fullName evidence="1">Uncharacterized protein</fullName>
    </submittedName>
</protein>
<gene>
    <name evidence="1" type="ORF">ACFSDB_04645</name>
</gene>
<dbReference type="Proteomes" id="UP001597273">
    <property type="component" value="Unassembled WGS sequence"/>
</dbReference>
<reference evidence="2" key="1">
    <citation type="journal article" date="2019" name="Int. J. Syst. Evol. Microbiol.">
        <title>The Global Catalogue of Microorganisms (GCM) 10K type strain sequencing project: providing services to taxonomists for standard genome sequencing and annotation.</title>
        <authorList>
            <consortium name="The Broad Institute Genomics Platform"/>
            <consortium name="The Broad Institute Genome Sequencing Center for Infectious Disease"/>
            <person name="Wu L."/>
            <person name="Ma J."/>
        </authorList>
    </citation>
    <scope>NUCLEOTIDE SEQUENCE [LARGE SCALE GENOMIC DNA]</scope>
    <source>
        <strain evidence="2">CGMCC 1.15475</strain>
    </source>
</reference>
<accession>A0ABW4QF53</accession>
<evidence type="ECO:0000313" key="2">
    <source>
        <dbReference type="Proteomes" id="UP001597273"/>
    </source>
</evidence>
<dbReference type="RefSeq" id="WP_204890753.1">
    <property type="nucleotide sequence ID" value="NZ_JBHUFW010000004.1"/>
</dbReference>
<dbReference type="EMBL" id="JBHUFW010000004">
    <property type="protein sequence ID" value="MFD1862204.1"/>
    <property type="molecule type" value="Genomic_DNA"/>
</dbReference>
<organism evidence="1 2">
    <name type="scientific">Planococcus chinensis</name>
    <dbReference type="NCBI Taxonomy" id="272917"/>
    <lineage>
        <taxon>Bacteria</taxon>
        <taxon>Bacillati</taxon>
        <taxon>Bacillota</taxon>
        <taxon>Bacilli</taxon>
        <taxon>Bacillales</taxon>
        <taxon>Caryophanaceae</taxon>
        <taxon>Planococcus</taxon>
    </lineage>
</organism>
<name>A0ABW4QF53_9BACL</name>
<sequence length="94" mass="10381">MTGNFQFYADLTEWTPWDEAAVLKMESEQRAELAKAISCEGLLIDLSMDQHANVRKGVAANPNTPLMTLKRLAEEDLCSSVSDIAHTTLLSLRG</sequence>
<evidence type="ECO:0000313" key="1">
    <source>
        <dbReference type="EMBL" id="MFD1862204.1"/>
    </source>
</evidence>
<keyword evidence="2" id="KW-1185">Reference proteome</keyword>